<dbReference type="RefSeq" id="WP_096817674.1">
    <property type="nucleotide sequence ID" value="NZ_JXJU01000004.1"/>
</dbReference>
<dbReference type="STRING" id="1291764.GCA_001311235_02533"/>
<proteinExistence type="inferred from homology"/>
<evidence type="ECO:0000313" key="3">
    <source>
        <dbReference type="Proteomes" id="UP000218181"/>
    </source>
</evidence>
<dbReference type="PIRSF" id="PIRSF021290">
    <property type="entry name" value="DUF1273"/>
    <property type="match status" value="1"/>
</dbReference>
<dbReference type="NCBIfam" id="NF010181">
    <property type="entry name" value="PRK13660.1"/>
    <property type="match status" value="1"/>
</dbReference>
<dbReference type="Pfam" id="PF06908">
    <property type="entry name" value="YpsA"/>
    <property type="match status" value="1"/>
</dbReference>
<comment type="caution">
    <text evidence="2">The sequence shown here is derived from an EMBL/GenBank/DDBJ whole genome shotgun (WGS) entry which is preliminary data.</text>
</comment>
<name>A0A2A5RM13_9LACT</name>
<dbReference type="InterPro" id="IPR010697">
    <property type="entry name" value="YspA"/>
</dbReference>
<dbReference type="EMBL" id="JXJU01000004">
    <property type="protein sequence ID" value="PCS00361.1"/>
    <property type="molecule type" value="Genomic_DNA"/>
</dbReference>
<reference evidence="2 3" key="1">
    <citation type="submission" date="2014-12" db="EMBL/GenBank/DDBJ databases">
        <title>Draft genome sequences of 10 type strains of Lactococcus.</title>
        <authorList>
            <person name="Sun Z."/>
            <person name="Zhong Z."/>
            <person name="Liu W."/>
            <person name="Zhang W."/>
            <person name="Zhang H."/>
        </authorList>
    </citation>
    <scope>NUCLEOTIDE SEQUENCE [LARGE SCALE GENOMIC DNA]</scope>
    <source>
        <strain evidence="2 3">JCM 16395</strain>
    </source>
</reference>
<keyword evidence="3" id="KW-1185">Reference proteome</keyword>
<protein>
    <recommendedName>
        <fullName evidence="1">UPF0398 protein RT41_GL001248</fullName>
    </recommendedName>
</protein>
<evidence type="ECO:0000313" key="2">
    <source>
        <dbReference type="EMBL" id="PCS00361.1"/>
    </source>
</evidence>
<dbReference type="Gene3D" id="3.40.50.450">
    <property type="match status" value="1"/>
</dbReference>
<evidence type="ECO:0000256" key="1">
    <source>
        <dbReference type="HAMAP-Rule" id="MF_01575"/>
    </source>
</evidence>
<dbReference type="PANTHER" id="PTHR38440:SF1">
    <property type="entry name" value="UPF0398 PROTEIN SPR0331"/>
    <property type="match status" value="1"/>
</dbReference>
<comment type="similarity">
    <text evidence="1">Belongs to the UPF0398 family.</text>
</comment>
<gene>
    <name evidence="2" type="ORF">RT41_GL001248</name>
</gene>
<dbReference type="AlphaFoldDB" id="A0A2A5RM13"/>
<dbReference type="HAMAP" id="MF_01575">
    <property type="entry name" value="UPF0398"/>
    <property type="match status" value="1"/>
</dbReference>
<dbReference type="OrthoDB" id="2301957at2"/>
<accession>A0A2A5RM13</accession>
<sequence length="175" mass="20768">MNALLVTGYSSFDLGIFDEKDLKITVIKKAIRKRLTSYLENGLEWVVFTGAMGFEYWALEVAKALQAEYPFQISTIFDFETHGQNWNESNQTKLSAFKNVDFIKFAYQKYENPQQFRQYNEFLLENTEGAFVFYDVENETKLHYLVEKMETIPEYDLDLLTFEDLQDIYEEMNEE</sequence>
<dbReference type="SUPFAM" id="SSF102405">
    <property type="entry name" value="MCP/YpsA-like"/>
    <property type="match status" value="1"/>
</dbReference>
<dbReference type="PANTHER" id="PTHR38440">
    <property type="entry name" value="UPF0398 PROTEIN YPSA"/>
    <property type="match status" value="1"/>
</dbReference>
<organism evidence="2 3">
    <name type="scientific">Lactococcus fujiensis JCM 16395</name>
    <dbReference type="NCBI Taxonomy" id="1291764"/>
    <lineage>
        <taxon>Bacteria</taxon>
        <taxon>Bacillati</taxon>
        <taxon>Bacillota</taxon>
        <taxon>Bacilli</taxon>
        <taxon>Lactobacillales</taxon>
        <taxon>Streptococcaceae</taxon>
        <taxon>Lactococcus</taxon>
    </lineage>
</organism>
<dbReference type="Proteomes" id="UP000218181">
    <property type="component" value="Unassembled WGS sequence"/>
</dbReference>